<dbReference type="AlphaFoldDB" id="A0A6V7QMU4"/>
<evidence type="ECO:0000313" key="2">
    <source>
        <dbReference type="EMBL" id="CAD1844085.1"/>
    </source>
</evidence>
<dbReference type="Gene3D" id="1.20.1250.20">
    <property type="entry name" value="MFS general substrate transporter like domains"/>
    <property type="match status" value="1"/>
</dbReference>
<dbReference type="EMBL" id="LR862137">
    <property type="protein sequence ID" value="CAD1844085.1"/>
    <property type="molecule type" value="Genomic_DNA"/>
</dbReference>
<evidence type="ECO:0000256" key="1">
    <source>
        <dbReference type="SAM" id="Phobius"/>
    </source>
</evidence>
<name>A0A6V7QMU4_ANACO</name>
<proteinExistence type="predicted"/>
<dbReference type="PANTHER" id="PTHR11654">
    <property type="entry name" value="OLIGOPEPTIDE TRANSPORTER-RELATED"/>
    <property type="match status" value="1"/>
</dbReference>
<keyword evidence="1" id="KW-0472">Membrane</keyword>
<gene>
    <name evidence="2" type="ORF">CB5_LOCUS27296</name>
</gene>
<feature type="transmembrane region" description="Helical" evidence="1">
    <location>
        <begin position="103"/>
        <end position="125"/>
    </location>
</feature>
<accession>A0A6V7QMU4</accession>
<protein>
    <submittedName>
        <fullName evidence="2">Uncharacterized protein</fullName>
    </submittedName>
</protein>
<feature type="transmembrane region" description="Helical" evidence="1">
    <location>
        <begin position="78"/>
        <end position="96"/>
    </location>
</feature>
<sequence>MVEDLESEHAQGEYTEDGSVDLRGNPILRCKRGGWTACSFIVVYEVFERMAFYGIASNLVLYLTNKLHQGTVDAANNVTNWAGTVFLMPILGAYVADAYLGRYWTFVIGSAIYLLVIFITVLFSHHSFSCSYTFTCLLLASTFPCLLDYSEDKHIQVLESYFHFSGLLR</sequence>
<dbReference type="SUPFAM" id="SSF103473">
    <property type="entry name" value="MFS general substrate transporter"/>
    <property type="match status" value="1"/>
</dbReference>
<reference evidence="2" key="1">
    <citation type="submission" date="2020-07" db="EMBL/GenBank/DDBJ databases">
        <authorList>
            <person name="Lin J."/>
        </authorList>
    </citation>
    <scope>NUCLEOTIDE SEQUENCE</scope>
</reference>
<keyword evidence="1" id="KW-1133">Transmembrane helix</keyword>
<keyword evidence="1" id="KW-0812">Transmembrane</keyword>
<organism evidence="2">
    <name type="scientific">Ananas comosus var. bracteatus</name>
    <name type="common">red pineapple</name>
    <dbReference type="NCBI Taxonomy" id="296719"/>
    <lineage>
        <taxon>Eukaryota</taxon>
        <taxon>Viridiplantae</taxon>
        <taxon>Streptophyta</taxon>
        <taxon>Embryophyta</taxon>
        <taxon>Tracheophyta</taxon>
        <taxon>Spermatophyta</taxon>
        <taxon>Magnoliopsida</taxon>
        <taxon>Liliopsida</taxon>
        <taxon>Poales</taxon>
        <taxon>Bromeliaceae</taxon>
        <taxon>Bromelioideae</taxon>
        <taxon>Ananas</taxon>
    </lineage>
</organism>
<dbReference type="InterPro" id="IPR036259">
    <property type="entry name" value="MFS_trans_sf"/>
</dbReference>